<dbReference type="EMBL" id="MH920639">
    <property type="protein sequence ID" value="AYR01794.1"/>
    <property type="molecule type" value="Genomic_DNA"/>
</dbReference>
<evidence type="ECO:0008006" key="3">
    <source>
        <dbReference type="Google" id="ProtNLM"/>
    </source>
</evidence>
<reference evidence="1 2" key="1">
    <citation type="submission" date="2018-09" db="EMBL/GenBank/DDBJ databases">
        <authorList>
            <person name="You S."/>
        </authorList>
    </citation>
    <scope>NUCLEOTIDE SEQUENCE [LARGE SCALE GENOMIC DNA]</scope>
</reference>
<protein>
    <recommendedName>
        <fullName evidence="3">YkgJ family cysteine cluster protein</fullName>
    </recommendedName>
</protein>
<organism evidence="1 2">
    <name type="scientific">Synechococcus phage S-P4</name>
    <dbReference type="NCBI Taxonomy" id="2484640"/>
    <lineage>
        <taxon>Viruses</taxon>
        <taxon>Duplodnaviria</taxon>
        <taxon>Heunggongvirae</taxon>
        <taxon>Uroviricota</taxon>
        <taxon>Caudoviricetes</taxon>
        <taxon>Pantevenvirales</taxon>
        <taxon>Kyanoviridae</taxon>
        <taxon>Leucotheavirus</taxon>
        <taxon>Leucotheavirus sp4</taxon>
    </lineage>
</organism>
<name>A0A3G3M720_9CAUD</name>
<dbReference type="Proteomes" id="UP000281181">
    <property type="component" value="Segment"/>
</dbReference>
<evidence type="ECO:0000313" key="2">
    <source>
        <dbReference type="Proteomes" id="UP000281181"/>
    </source>
</evidence>
<dbReference type="RefSeq" id="YP_009815979.1">
    <property type="nucleotide sequence ID" value="NC_048102.1"/>
</dbReference>
<proteinExistence type="predicted"/>
<dbReference type="GeneID" id="55007213"/>
<dbReference type="KEGG" id="vg:55007213"/>
<accession>A0A3G3M720</accession>
<evidence type="ECO:0000313" key="1">
    <source>
        <dbReference type="EMBL" id="AYR01794.1"/>
    </source>
</evidence>
<sequence>MTDFVPSNDYRECGDCNMCCQGFLPANIHGYQMMQGIPCHFAKNDSVGCGGCTIYEDRPQLCRAFECVWKTSPQVIPEWMQPNKSGVILSAREDKNEQTGEVYEYINMKETFEPVSAQVLNQVLRTCMHYNKNLEYEVNGSWFYHGNGDWINYHVERYGGQKVPGGNMPENQLNQQIIAHGAAEVSE</sequence>
<keyword evidence="2" id="KW-1185">Reference proteome</keyword>